<dbReference type="Proteomes" id="UP001144204">
    <property type="component" value="Unassembled WGS sequence"/>
</dbReference>
<dbReference type="SUPFAM" id="SSF54211">
    <property type="entry name" value="Ribosomal protein S5 domain 2-like"/>
    <property type="match status" value="1"/>
</dbReference>
<dbReference type="InterPro" id="IPR006204">
    <property type="entry name" value="GHMP_kinase_N_dom"/>
</dbReference>
<dbReference type="AlphaFoldDB" id="A0A9W6B3F5"/>
<evidence type="ECO:0000313" key="8">
    <source>
        <dbReference type="Proteomes" id="UP001144204"/>
    </source>
</evidence>
<dbReference type="PANTHER" id="PTHR20861">
    <property type="entry name" value="HOMOSERINE/4-DIPHOSPHOCYTIDYL-2-C-METHYL-D-ERYTHRITOL KINASE"/>
    <property type="match status" value="1"/>
</dbReference>
<keyword evidence="4 7" id="KW-0418">Kinase</keyword>
<keyword evidence="8" id="KW-1185">Reference proteome</keyword>
<gene>
    <name evidence="7" type="primary">thrB_1</name>
    <name evidence="7" type="ORF">WR164_11680</name>
</gene>
<dbReference type="PRINTS" id="PR00958">
    <property type="entry name" value="HOMSERKINASE"/>
</dbReference>
<feature type="domain" description="GHMP kinase N-terminal" evidence="6">
    <location>
        <begin position="57"/>
        <end position="134"/>
    </location>
</feature>
<dbReference type="GO" id="GO:0005524">
    <property type="term" value="F:ATP binding"/>
    <property type="evidence" value="ECO:0007669"/>
    <property type="project" value="UniProtKB-KW"/>
</dbReference>
<dbReference type="Pfam" id="PF00288">
    <property type="entry name" value="GHMP_kinases_N"/>
    <property type="match status" value="1"/>
</dbReference>
<evidence type="ECO:0000256" key="1">
    <source>
        <dbReference type="ARBA" id="ARBA00022605"/>
    </source>
</evidence>
<accession>A0A9W6B3F5</accession>
<dbReference type="SUPFAM" id="SSF55060">
    <property type="entry name" value="GHMP Kinase, C-terminal domain"/>
    <property type="match status" value="1"/>
</dbReference>
<evidence type="ECO:0000256" key="2">
    <source>
        <dbReference type="ARBA" id="ARBA00022679"/>
    </source>
</evidence>
<dbReference type="RefSeq" id="WP_286136648.1">
    <property type="nucleotide sequence ID" value="NZ_BRPL01000002.1"/>
</dbReference>
<organism evidence="7 8">
    <name type="scientific">Philodulcilactobacillus myokoensis</name>
    <dbReference type="NCBI Taxonomy" id="2929573"/>
    <lineage>
        <taxon>Bacteria</taxon>
        <taxon>Bacillati</taxon>
        <taxon>Bacillota</taxon>
        <taxon>Bacilli</taxon>
        <taxon>Lactobacillales</taxon>
        <taxon>Lactobacillaceae</taxon>
        <taxon>Philodulcilactobacillus</taxon>
    </lineage>
</organism>
<keyword evidence="1" id="KW-0028">Amino-acid biosynthesis</keyword>
<evidence type="ECO:0000259" key="6">
    <source>
        <dbReference type="Pfam" id="PF00288"/>
    </source>
</evidence>
<comment type="caution">
    <text evidence="7">The sequence shown here is derived from an EMBL/GenBank/DDBJ whole genome shotgun (WGS) entry which is preliminary data.</text>
</comment>
<evidence type="ECO:0000313" key="7">
    <source>
        <dbReference type="EMBL" id="GLB47189.1"/>
    </source>
</evidence>
<dbReference type="InterPro" id="IPR036554">
    <property type="entry name" value="GHMP_kinase_C_sf"/>
</dbReference>
<evidence type="ECO:0000256" key="5">
    <source>
        <dbReference type="ARBA" id="ARBA00022840"/>
    </source>
</evidence>
<dbReference type="EMBL" id="BRPL01000002">
    <property type="protein sequence ID" value="GLB47189.1"/>
    <property type="molecule type" value="Genomic_DNA"/>
</dbReference>
<name>A0A9W6B3F5_9LACO</name>
<dbReference type="PANTHER" id="PTHR20861:SF1">
    <property type="entry name" value="HOMOSERINE KINASE"/>
    <property type="match status" value="1"/>
</dbReference>
<keyword evidence="3" id="KW-0547">Nucleotide-binding</keyword>
<dbReference type="GO" id="GO:0008652">
    <property type="term" value="P:amino acid biosynthetic process"/>
    <property type="evidence" value="ECO:0007669"/>
    <property type="project" value="UniProtKB-KW"/>
</dbReference>
<keyword evidence="5" id="KW-0067">ATP-binding</keyword>
<reference evidence="7" key="1">
    <citation type="submission" date="2022-07" db="EMBL/GenBank/DDBJ databases">
        <authorList>
            <person name="Kouya T."/>
            <person name="Ishiyama Y."/>
        </authorList>
    </citation>
    <scope>NUCLEOTIDE SEQUENCE</scope>
    <source>
        <strain evidence="7">WR16-4</strain>
    </source>
</reference>
<dbReference type="Gene3D" id="3.30.230.10">
    <property type="match status" value="1"/>
</dbReference>
<protein>
    <submittedName>
        <fullName evidence="7">Homoserine kinase</fullName>
    </submittedName>
</protein>
<sequence>MAKAVIRIPATASDLGIGTDSFGIAFQLYCTVIVEEETDHWRVNHALGDQVPHDSSNLIVQTILRIDPKIAPHQLTVMSDIPIGCGLGTSTSAIVAGIKVANSLGKMDLSLDQQINIGSRIAGSSENIAPAILGDMVISYFNGKQVMTIKTKMPNISLLAYIDHKKRKPVQMPTTVSFKDFVASRSTSNLFIAAVMNHEWPKASLMMEEKHIDKKYSSDVDKNLRLIRRVAHSFGIYGTFVSDTSQNIFALGIRRELSKLRDHLNGGDRLRGDIKIIGIDRDGSTVRGE</sequence>
<dbReference type="InterPro" id="IPR014721">
    <property type="entry name" value="Ribsml_uS5_D2-typ_fold_subgr"/>
</dbReference>
<evidence type="ECO:0000256" key="4">
    <source>
        <dbReference type="ARBA" id="ARBA00022777"/>
    </source>
</evidence>
<keyword evidence="2" id="KW-0808">Transferase</keyword>
<dbReference type="GO" id="GO:0016301">
    <property type="term" value="F:kinase activity"/>
    <property type="evidence" value="ECO:0007669"/>
    <property type="project" value="UniProtKB-KW"/>
</dbReference>
<proteinExistence type="predicted"/>
<reference evidence="7" key="2">
    <citation type="journal article" date="2023" name="PLoS ONE">
        <title>Philodulcilactobacillus myokoensis gen. nov., sp. nov., a fructophilic, acidophilic, and agar-phobic lactic acid bacterium isolated from fermented vegetable extracts.</title>
        <authorList>
            <person name="Kouya T."/>
            <person name="Ishiyama Y."/>
            <person name="Ohashi S."/>
            <person name="Kumakubo R."/>
            <person name="Yamazaki T."/>
            <person name="Otaki T."/>
        </authorList>
    </citation>
    <scope>NUCLEOTIDE SEQUENCE</scope>
    <source>
        <strain evidence="7">WR16-4</strain>
    </source>
</reference>
<evidence type="ECO:0000256" key="3">
    <source>
        <dbReference type="ARBA" id="ARBA00022741"/>
    </source>
</evidence>
<dbReference type="InterPro" id="IPR020568">
    <property type="entry name" value="Ribosomal_Su5_D2-typ_SF"/>
</dbReference>